<reference evidence="3" key="1">
    <citation type="submission" date="2016-10" db="EMBL/GenBank/DDBJ databases">
        <authorList>
            <person name="de Groot N.N."/>
        </authorList>
    </citation>
    <scope>NUCLEOTIDE SEQUENCE [LARGE SCALE GENOMIC DNA]</scope>
    <source>
        <strain evidence="3">CGMCC 1.10697</strain>
    </source>
</reference>
<dbReference type="Proteomes" id="UP000233565">
    <property type="component" value="Unassembled WGS sequence"/>
</dbReference>
<protein>
    <submittedName>
        <fullName evidence="2">Methyltransferase domain-containing protein</fullName>
    </submittedName>
    <submittedName>
        <fullName evidence="3">Ubiquinone/menaquinone biosynthesis C-methylase UbiE</fullName>
    </submittedName>
</protein>
<keyword evidence="3" id="KW-0489">Methyltransferase</keyword>
<dbReference type="Pfam" id="PF08241">
    <property type="entry name" value="Methyltransf_11"/>
    <property type="match status" value="1"/>
</dbReference>
<dbReference type="InterPro" id="IPR029032">
    <property type="entry name" value="AhpD-like"/>
</dbReference>
<dbReference type="RefSeq" id="WP_091201668.1">
    <property type="nucleotide sequence ID" value="NZ_FOKC01000015.1"/>
</dbReference>
<keyword evidence="3" id="KW-0808">Transferase</keyword>
<dbReference type="SUPFAM" id="SSF53335">
    <property type="entry name" value="S-adenosyl-L-methionine-dependent methyltransferases"/>
    <property type="match status" value="1"/>
</dbReference>
<evidence type="ECO:0000313" key="3">
    <source>
        <dbReference type="EMBL" id="SFB46624.1"/>
    </source>
</evidence>
<dbReference type="EMBL" id="FOKC01000015">
    <property type="protein sequence ID" value="SFB46624.1"/>
    <property type="molecule type" value="Genomic_DNA"/>
</dbReference>
<dbReference type="GO" id="GO:0008757">
    <property type="term" value="F:S-adenosylmethionine-dependent methyltransferase activity"/>
    <property type="evidence" value="ECO:0007669"/>
    <property type="project" value="InterPro"/>
</dbReference>
<dbReference type="EMBL" id="PJBV01000018">
    <property type="protein sequence ID" value="PKH40443.1"/>
    <property type="molecule type" value="Genomic_DNA"/>
</dbReference>
<evidence type="ECO:0000313" key="2">
    <source>
        <dbReference type="EMBL" id="PKH40443.1"/>
    </source>
</evidence>
<dbReference type="CDD" id="cd02440">
    <property type="entry name" value="AdoMet_MTases"/>
    <property type="match status" value="1"/>
</dbReference>
<dbReference type="OrthoDB" id="9795634at2"/>
<dbReference type="Gene3D" id="1.20.1290.10">
    <property type="entry name" value="AhpD-like"/>
    <property type="match status" value="1"/>
</dbReference>
<sequence length="457" mass="48124">MSEQWLTVDEGWGRRAVEFATLLELGACREYVAMHQHLGLGSGDHVLDVACGSGLALELASARGATVSGIDASPRLVEIARDRLPGADVRAGDMAALPWGDHTFDAVTSFRGVWATTPEALAEAHRVLRPGGRLSVTTWGHVKASPGMWALTPFALAADPKVRVQAEMKALGRPGVGEEVLAAARFVGVRRHSVPFVWEFPDPETFARMLASTGPAYEAIQAVGEEEFHLYCIEVASARVRDGLPLRAEIDCVGFTALVPPAPTTVHLDAAPTTAAAATLATEDEDDLGFVTNATRVWMHAPAAFEALFALIGSSAHGAAMTVAERGVATITATRLVGDTYCPLAWGDKLAGFASPDVAVSVMGGSDELLDDRSRAIAAWAGKVATAPQAVTASDVRAVRAAGFDDAQVLSLTVFVALRLAFSTVNGALGARPEQAYVDHVDPAVRTAWEQAFPARA</sequence>
<dbReference type="STRING" id="748909.SAMN05192575_1156"/>
<dbReference type="InterPro" id="IPR013216">
    <property type="entry name" value="Methyltransf_11"/>
</dbReference>
<dbReference type="AlphaFoldDB" id="A0A1I1B8E1"/>
<dbReference type="Gene3D" id="3.40.50.150">
    <property type="entry name" value="Vaccinia Virus protein VP39"/>
    <property type="match status" value="1"/>
</dbReference>
<gene>
    <name evidence="2" type="ORF">CXG46_12435</name>
    <name evidence="3" type="ORF">SAMN05192575_1156</name>
</gene>
<dbReference type="InterPro" id="IPR029063">
    <property type="entry name" value="SAM-dependent_MTases_sf"/>
</dbReference>
<feature type="domain" description="Methyltransferase type 11" evidence="1">
    <location>
        <begin position="47"/>
        <end position="135"/>
    </location>
</feature>
<evidence type="ECO:0000313" key="5">
    <source>
        <dbReference type="Proteomes" id="UP000233565"/>
    </source>
</evidence>
<organism evidence="3 4">
    <name type="scientific">Nocardioides alpinus</name>
    <dbReference type="NCBI Taxonomy" id="748909"/>
    <lineage>
        <taxon>Bacteria</taxon>
        <taxon>Bacillati</taxon>
        <taxon>Actinomycetota</taxon>
        <taxon>Actinomycetes</taxon>
        <taxon>Propionibacteriales</taxon>
        <taxon>Nocardioidaceae</taxon>
        <taxon>Nocardioides</taxon>
    </lineage>
</organism>
<evidence type="ECO:0000313" key="4">
    <source>
        <dbReference type="Proteomes" id="UP000199113"/>
    </source>
</evidence>
<reference evidence="2 5" key="2">
    <citation type="submission" date="2017-12" db="EMBL/GenBank/DDBJ databases">
        <title>Pharmacopeia of the Arctic Ocean.</title>
        <authorList>
            <person name="Collins E."/>
            <person name="Ducluzeau A.-L."/>
        </authorList>
    </citation>
    <scope>NUCLEOTIDE SEQUENCE [LARGE SCALE GENOMIC DNA]</scope>
    <source>
        <strain evidence="2 5">DSM 23325</strain>
    </source>
</reference>
<dbReference type="SUPFAM" id="SSF69118">
    <property type="entry name" value="AhpD-like"/>
    <property type="match status" value="1"/>
</dbReference>
<evidence type="ECO:0000259" key="1">
    <source>
        <dbReference type="Pfam" id="PF08241"/>
    </source>
</evidence>
<keyword evidence="3" id="KW-0830">Ubiquinone</keyword>
<keyword evidence="5" id="KW-1185">Reference proteome</keyword>
<dbReference type="Proteomes" id="UP000199113">
    <property type="component" value="Unassembled WGS sequence"/>
</dbReference>
<name>A0A1I1B8E1_9ACTN</name>
<accession>A0A1I1B8E1</accession>
<dbReference type="GO" id="GO:0032259">
    <property type="term" value="P:methylation"/>
    <property type="evidence" value="ECO:0007669"/>
    <property type="project" value="UniProtKB-KW"/>
</dbReference>
<dbReference type="PANTHER" id="PTHR42912">
    <property type="entry name" value="METHYLTRANSFERASE"/>
    <property type="match status" value="1"/>
</dbReference>
<dbReference type="InterPro" id="IPR050508">
    <property type="entry name" value="Methyltransf_Superfamily"/>
</dbReference>
<proteinExistence type="predicted"/>